<feature type="transmembrane region" description="Helical" evidence="1">
    <location>
        <begin position="103"/>
        <end position="123"/>
    </location>
</feature>
<feature type="domain" description="HTH cro/C1-type" evidence="2">
    <location>
        <begin position="16"/>
        <end position="69"/>
    </location>
</feature>
<name>A0ABV7K2S9_9ALTE</name>
<dbReference type="RefSeq" id="WP_123327410.1">
    <property type="nucleotide sequence ID" value="NZ_JBHRSX010000096.1"/>
</dbReference>
<keyword evidence="1" id="KW-1133">Transmembrane helix</keyword>
<accession>A0ABV7K2S9</accession>
<evidence type="ECO:0000313" key="3">
    <source>
        <dbReference type="EMBL" id="MFC3203657.1"/>
    </source>
</evidence>
<keyword evidence="1" id="KW-0472">Membrane</keyword>
<proteinExistence type="predicted"/>
<comment type="caution">
    <text evidence="3">The sequence shown here is derived from an EMBL/GenBank/DDBJ whole genome shotgun (WGS) entry which is preliminary data.</text>
</comment>
<evidence type="ECO:0000259" key="2">
    <source>
        <dbReference type="PROSITE" id="PS50943"/>
    </source>
</evidence>
<keyword evidence="1" id="KW-0812">Transmembrane</keyword>
<dbReference type="Pfam" id="PF01381">
    <property type="entry name" value="HTH_3"/>
    <property type="match status" value="1"/>
</dbReference>
<protein>
    <submittedName>
        <fullName evidence="3">Helix-turn-helix domain-containing protein</fullName>
    </submittedName>
</protein>
<dbReference type="PROSITE" id="PS50943">
    <property type="entry name" value="HTH_CROC1"/>
    <property type="match status" value="1"/>
</dbReference>
<evidence type="ECO:0000313" key="4">
    <source>
        <dbReference type="Proteomes" id="UP001595477"/>
    </source>
</evidence>
<gene>
    <name evidence="3" type="ORF">ACFOEW_17770</name>
</gene>
<dbReference type="InterPro" id="IPR001387">
    <property type="entry name" value="Cro/C1-type_HTH"/>
</dbReference>
<dbReference type="SMART" id="SM00530">
    <property type="entry name" value="HTH_XRE"/>
    <property type="match status" value="1"/>
</dbReference>
<reference evidence="4" key="1">
    <citation type="journal article" date="2019" name="Int. J. Syst. Evol. Microbiol.">
        <title>The Global Catalogue of Microorganisms (GCM) 10K type strain sequencing project: providing services to taxonomists for standard genome sequencing and annotation.</title>
        <authorList>
            <consortium name="The Broad Institute Genomics Platform"/>
            <consortium name="The Broad Institute Genome Sequencing Center for Infectious Disease"/>
            <person name="Wu L."/>
            <person name="Ma J."/>
        </authorList>
    </citation>
    <scope>NUCLEOTIDE SEQUENCE [LARGE SCALE GENOMIC DNA]</scope>
    <source>
        <strain evidence="4">KCTC 52449</strain>
    </source>
</reference>
<dbReference type="InterPro" id="IPR010982">
    <property type="entry name" value="Lambda_DNA-bd_dom_sf"/>
</dbReference>
<sequence>MVYSVTAFTTIKRISVKSLRLTRYWSQEQLAQLSNLNVRTIQRIEKGEGAGLETLKSLASVFEISVDELKSVIERDNQPGNKESLRSEHGKEMHEQAKAKVKAIRYFYALTAFLVTVFVLFMLPNYNGGENTGPLIVVFLSFATLVAGLAIYVFEPFGAKWEKAKVAKIVQQQNQERCLDNKN</sequence>
<evidence type="ECO:0000256" key="1">
    <source>
        <dbReference type="SAM" id="Phobius"/>
    </source>
</evidence>
<dbReference type="Proteomes" id="UP001595477">
    <property type="component" value="Unassembled WGS sequence"/>
</dbReference>
<dbReference type="SUPFAM" id="SSF47413">
    <property type="entry name" value="lambda repressor-like DNA-binding domains"/>
    <property type="match status" value="1"/>
</dbReference>
<organism evidence="3 4">
    <name type="scientific">Alteromonas oceani</name>
    <dbReference type="NCBI Taxonomy" id="2071609"/>
    <lineage>
        <taxon>Bacteria</taxon>
        <taxon>Pseudomonadati</taxon>
        <taxon>Pseudomonadota</taxon>
        <taxon>Gammaproteobacteria</taxon>
        <taxon>Alteromonadales</taxon>
        <taxon>Alteromonadaceae</taxon>
        <taxon>Alteromonas/Salinimonas group</taxon>
        <taxon>Alteromonas</taxon>
    </lineage>
</organism>
<feature type="transmembrane region" description="Helical" evidence="1">
    <location>
        <begin position="135"/>
        <end position="154"/>
    </location>
</feature>
<keyword evidence="4" id="KW-1185">Reference proteome</keyword>
<dbReference type="Gene3D" id="1.10.260.40">
    <property type="entry name" value="lambda repressor-like DNA-binding domains"/>
    <property type="match status" value="1"/>
</dbReference>
<dbReference type="EMBL" id="JBHRSX010000096">
    <property type="protein sequence ID" value="MFC3203657.1"/>
    <property type="molecule type" value="Genomic_DNA"/>
</dbReference>
<dbReference type="CDD" id="cd00093">
    <property type="entry name" value="HTH_XRE"/>
    <property type="match status" value="1"/>
</dbReference>